<name>A0ACC3MWB7_9PEZI</name>
<protein>
    <submittedName>
        <fullName evidence="1">Uncharacterized protein</fullName>
    </submittedName>
</protein>
<comment type="caution">
    <text evidence="1">The sequence shown here is derived from an EMBL/GenBank/DDBJ whole genome shotgun (WGS) entry which is preliminary data.</text>
</comment>
<proteinExistence type="predicted"/>
<evidence type="ECO:0000313" key="1">
    <source>
        <dbReference type="EMBL" id="KAK3703432.1"/>
    </source>
</evidence>
<dbReference type="EMBL" id="JAUTXU010000151">
    <property type="protein sequence ID" value="KAK3703432.1"/>
    <property type="molecule type" value="Genomic_DNA"/>
</dbReference>
<keyword evidence="2" id="KW-1185">Reference proteome</keyword>
<sequence>MAAFAINNSYKGSAWIIWAVLILSITGVNATIMPVDPSQKITWPYHMFKTVDFEPPWLNTSHHGASSEGYLFFAPDGATPTQMAPVIMDMHGELVWNGPVEHGFAFGKYEYRGEPVLAWWNGSLFPEPVGRGNGVIYIYNNKYEQTHRVTLDGNFLELVPGETFESNIDVHEILFTSKGSLVVTANNVTQADLTSVGGPVDGWVVDAQVYEIDIETNEVLFSWSSLDHLDQLPFTASVYALGREGYTGANQSLAWGYFHINAAEPYDGGYIISSRYLCSAIAIDSSDGHVKWRLGGRTGGDFDLVGSDDATGFCYQHDIRVVDQRRAGLTLRMYDDHNSPVENNTVPATAKILDLDFSTNEVSLVNRYWNHEGPTFPTAQGNYQPLANGNHFVGHGWIPVMEEFSPSGSILATIQFGDAVLRPGGGYFSAEEPTLSYRDFKHKWVGCPSTRPDVVVESSQGALQVYVSWNGATEVEAWEVYGGNSAHALQCVATVPKTGFETTARIDKVGYVKVKPVLKKECSCVDRPSSVVVEVS</sequence>
<accession>A0ACC3MWB7</accession>
<dbReference type="Proteomes" id="UP001281147">
    <property type="component" value="Unassembled WGS sequence"/>
</dbReference>
<evidence type="ECO:0000313" key="2">
    <source>
        <dbReference type="Proteomes" id="UP001281147"/>
    </source>
</evidence>
<gene>
    <name evidence="1" type="ORF">LTR37_014422</name>
</gene>
<organism evidence="1 2">
    <name type="scientific">Vermiconidia calcicola</name>
    <dbReference type="NCBI Taxonomy" id="1690605"/>
    <lineage>
        <taxon>Eukaryota</taxon>
        <taxon>Fungi</taxon>
        <taxon>Dikarya</taxon>
        <taxon>Ascomycota</taxon>
        <taxon>Pezizomycotina</taxon>
        <taxon>Dothideomycetes</taxon>
        <taxon>Dothideomycetidae</taxon>
        <taxon>Mycosphaerellales</taxon>
        <taxon>Extremaceae</taxon>
        <taxon>Vermiconidia</taxon>
    </lineage>
</organism>
<reference evidence="1" key="1">
    <citation type="submission" date="2023-07" db="EMBL/GenBank/DDBJ databases">
        <title>Black Yeasts Isolated from many extreme environments.</title>
        <authorList>
            <person name="Coleine C."/>
            <person name="Stajich J.E."/>
            <person name="Selbmann L."/>
        </authorList>
    </citation>
    <scope>NUCLEOTIDE SEQUENCE</scope>
    <source>
        <strain evidence="1">CCFEE 5714</strain>
    </source>
</reference>